<evidence type="ECO:0000313" key="3">
    <source>
        <dbReference type="Proteomes" id="UP000092124"/>
    </source>
</evidence>
<dbReference type="AlphaFoldDB" id="A0A1A6H5L1"/>
<dbReference type="EMBL" id="LZPO01045176">
    <property type="protein sequence ID" value="OBS73606.1"/>
    <property type="molecule type" value="Genomic_DNA"/>
</dbReference>
<evidence type="ECO:0000313" key="2">
    <source>
        <dbReference type="EMBL" id="OBS73606.1"/>
    </source>
</evidence>
<organism evidence="2 3">
    <name type="scientific">Neotoma lepida</name>
    <name type="common">Desert woodrat</name>
    <dbReference type="NCBI Taxonomy" id="56216"/>
    <lineage>
        <taxon>Eukaryota</taxon>
        <taxon>Metazoa</taxon>
        <taxon>Chordata</taxon>
        <taxon>Craniata</taxon>
        <taxon>Vertebrata</taxon>
        <taxon>Euteleostomi</taxon>
        <taxon>Mammalia</taxon>
        <taxon>Eutheria</taxon>
        <taxon>Euarchontoglires</taxon>
        <taxon>Glires</taxon>
        <taxon>Rodentia</taxon>
        <taxon>Myomorpha</taxon>
        <taxon>Muroidea</taxon>
        <taxon>Cricetidae</taxon>
        <taxon>Neotominae</taxon>
        <taxon>Neotoma</taxon>
    </lineage>
</organism>
<evidence type="ECO:0000256" key="1">
    <source>
        <dbReference type="SAM" id="MobiDB-lite"/>
    </source>
</evidence>
<keyword evidence="3" id="KW-1185">Reference proteome</keyword>
<feature type="region of interest" description="Disordered" evidence="1">
    <location>
        <begin position="1"/>
        <end position="27"/>
    </location>
</feature>
<reference evidence="2 3" key="1">
    <citation type="submission" date="2016-06" db="EMBL/GenBank/DDBJ databases">
        <title>The Draft Genome Sequence and Annotation of the Desert Woodrat Neotoma lepida.</title>
        <authorList>
            <person name="Campbell M."/>
            <person name="Oakeson K.F."/>
            <person name="Yandell M."/>
            <person name="Halpert J.R."/>
            <person name="Dearing D."/>
        </authorList>
    </citation>
    <scope>NUCLEOTIDE SEQUENCE [LARGE SCALE GENOMIC DNA]</scope>
    <source>
        <strain evidence="2">417</strain>
        <tissue evidence="2">Liver</tissue>
    </source>
</reference>
<comment type="caution">
    <text evidence="2">The sequence shown here is derived from an EMBL/GenBank/DDBJ whole genome shotgun (WGS) entry which is preliminary data.</text>
</comment>
<accession>A0A1A6H5L1</accession>
<protein>
    <submittedName>
        <fullName evidence="2">Uncharacterized protein</fullName>
    </submittedName>
</protein>
<proteinExistence type="predicted"/>
<name>A0A1A6H5L1_NEOLE</name>
<dbReference type="Proteomes" id="UP000092124">
    <property type="component" value="Unassembled WGS sequence"/>
</dbReference>
<sequence>MGQIHQAPRSLHPVPPRRSYTSYHTSQHQMNYTSCPNIFAPPKASPLRTAAGTHPCGPVPEVSALDVPPPAVTMK</sequence>
<gene>
    <name evidence="2" type="ORF">A6R68_15857</name>
</gene>